<dbReference type="InterPro" id="IPR039992">
    <property type="entry name" value="Sep15_SelM"/>
</dbReference>
<comment type="caution">
    <text evidence="2">The sequence shown here is derived from an EMBL/GenBank/DDBJ whole genome shotgun (WGS) entry which is preliminary data.</text>
</comment>
<evidence type="ECO:0008006" key="4">
    <source>
        <dbReference type="Google" id="ProtNLM"/>
    </source>
</evidence>
<dbReference type="GO" id="GO:0016491">
    <property type="term" value="F:oxidoreductase activity"/>
    <property type="evidence" value="ECO:0007669"/>
    <property type="project" value="TreeGrafter"/>
</dbReference>
<dbReference type="PANTHER" id="PTHR13077:SF6">
    <property type="entry name" value="SELENOPROTEIN F"/>
    <property type="match status" value="1"/>
</dbReference>
<sequence>MVPPATRLLATFVVLWSGYSPVSLAQGENDANCLDLGFTSMQLCSDCDAFAEYVKDEELVADCRKCCAKDSKRSENMGVTYTEATLEICK</sequence>
<dbReference type="PANTHER" id="PTHR13077">
    <property type="entry name" value="SELENOPROTEIN F"/>
    <property type="match status" value="1"/>
</dbReference>
<dbReference type="Proteomes" id="UP001190700">
    <property type="component" value="Unassembled WGS sequence"/>
</dbReference>
<keyword evidence="3" id="KW-1185">Reference proteome</keyword>
<proteinExistence type="predicted"/>
<feature type="chain" id="PRO_5042062452" description="Selenoprotein F/M domain-containing protein" evidence="1">
    <location>
        <begin position="26"/>
        <end position="90"/>
    </location>
</feature>
<dbReference type="AlphaFoldDB" id="A0AAE0L1F0"/>
<organism evidence="2 3">
    <name type="scientific">Cymbomonas tetramitiformis</name>
    <dbReference type="NCBI Taxonomy" id="36881"/>
    <lineage>
        <taxon>Eukaryota</taxon>
        <taxon>Viridiplantae</taxon>
        <taxon>Chlorophyta</taxon>
        <taxon>Pyramimonadophyceae</taxon>
        <taxon>Pyramimonadales</taxon>
        <taxon>Pyramimonadaceae</taxon>
        <taxon>Cymbomonas</taxon>
    </lineage>
</organism>
<dbReference type="GO" id="GO:0005788">
    <property type="term" value="C:endoplasmic reticulum lumen"/>
    <property type="evidence" value="ECO:0007669"/>
    <property type="project" value="TreeGrafter"/>
</dbReference>
<name>A0AAE0L1F0_9CHLO</name>
<gene>
    <name evidence="2" type="ORF">CYMTET_22955</name>
</gene>
<evidence type="ECO:0000256" key="1">
    <source>
        <dbReference type="SAM" id="SignalP"/>
    </source>
</evidence>
<dbReference type="EMBL" id="LGRX02011757">
    <property type="protein sequence ID" value="KAK3268548.1"/>
    <property type="molecule type" value="Genomic_DNA"/>
</dbReference>
<evidence type="ECO:0000313" key="3">
    <source>
        <dbReference type="Proteomes" id="UP001190700"/>
    </source>
</evidence>
<evidence type="ECO:0000313" key="2">
    <source>
        <dbReference type="EMBL" id="KAK3268548.1"/>
    </source>
</evidence>
<accession>A0AAE0L1F0</accession>
<reference evidence="2 3" key="1">
    <citation type="journal article" date="2015" name="Genome Biol. Evol.">
        <title>Comparative Genomics of a Bacterivorous Green Alga Reveals Evolutionary Causalities and Consequences of Phago-Mixotrophic Mode of Nutrition.</title>
        <authorList>
            <person name="Burns J.A."/>
            <person name="Paasch A."/>
            <person name="Narechania A."/>
            <person name="Kim E."/>
        </authorList>
    </citation>
    <scope>NUCLEOTIDE SEQUENCE [LARGE SCALE GENOMIC DNA]</scope>
    <source>
        <strain evidence="2 3">PLY_AMNH</strain>
    </source>
</reference>
<feature type="signal peptide" evidence="1">
    <location>
        <begin position="1"/>
        <end position="25"/>
    </location>
</feature>
<protein>
    <recommendedName>
        <fullName evidence="4">Selenoprotein F/M domain-containing protein</fullName>
    </recommendedName>
</protein>
<keyword evidence="1" id="KW-0732">Signal</keyword>